<accession>A0ABQ7JIA6</accession>
<gene>
    <name evidence="1" type="ORF">BGZ96_004314</name>
</gene>
<dbReference type="Gene3D" id="1.10.630.10">
    <property type="entry name" value="Cytochrome P450"/>
    <property type="match status" value="1"/>
</dbReference>
<evidence type="ECO:0000313" key="1">
    <source>
        <dbReference type="EMBL" id="KAG0274490.1"/>
    </source>
</evidence>
<organism evidence="1 2">
    <name type="scientific">Linnemannia gamsii</name>
    <dbReference type="NCBI Taxonomy" id="64522"/>
    <lineage>
        <taxon>Eukaryota</taxon>
        <taxon>Fungi</taxon>
        <taxon>Fungi incertae sedis</taxon>
        <taxon>Mucoromycota</taxon>
        <taxon>Mortierellomycotina</taxon>
        <taxon>Mortierellomycetes</taxon>
        <taxon>Mortierellales</taxon>
        <taxon>Mortierellaceae</taxon>
        <taxon>Linnemannia</taxon>
    </lineage>
</organism>
<feature type="non-terminal residue" evidence="1">
    <location>
        <position position="252"/>
    </location>
</feature>
<evidence type="ECO:0008006" key="3">
    <source>
        <dbReference type="Google" id="ProtNLM"/>
    </source>
</evidence>
<sequence length="252" mass="28029">MIGLLSANSQSILIDALKIAVPLGIGLASAALLAVKMNSSPYDKSIPNVPIRKGDSTHDKELYENHDDFLIRCEEEYGPIFSLKALNRNLTVISGPIAREVFMNVSFSSGDALNALTGVRAFGTSIMKSNKDDVDGRIVHDLVRNNITPALTLFTPMIVEQLEKVVDKQLGYCEGKAVEVPIKIFQDMIAYAMANVIMGPEVAKHRTVIDTFIQVTYDLGEVMRRGSREKFWHAWLNKTKYGMLNPLHKHIK</sequence>
<dbReference type="SUPFAM" id="SSF48264">
    <property type="entry name" value="Cytochrome P450"/>
    <property type="match status" value="1"/>
</dbReference>
<dbReference type="Proteomes" id="UP001194696">
    <property type="component" value="Unassembled WGS sequence"/>
</dbReference>
<name>A0ABQ7JIA6_9FUNG</name>
<dbReference type="InterPro" id="IPR036396">
    <property type="entry name" value="Cyt_P450_sf"/>
</dbReference>
<keyword evidence="2" id="KW-1185">Reference proteome</keyword>
<comment type="caution">
    <text evidence="1">The sequence shown here is derived from an EMBL/GenBank/DDBJ whole genome shotgun (WGS) entry which is preliminary data.</text>
</comment>
<reference evidence="1 2" key="1">
    <citation type="journal article" date="2020" name="Fungal Divers.">
        <title>Resolving the Mortierellaceae phylogeny through synthesis of multi-gene phylogenetics and phylogenomics.</title>
        <authorList>
            <person name="Vandepol N."/>
            <person name="Liber J."/>
            <person name="Desiro A."/>
            <person name="Na H."/>
            <person name="Kennedy M."/>
            <person name="Barry K."/>
            <person name="Grigoriev I.V."/>
            <person name="Miller A.N."/>
            <person name="O'Donnell K."/>
            <person name="Stajich J.E."/>
            <person name="Bonito G."/>
        </authorList>
    </citation>
    <scope>NUCLEOTIDE SEQUENCE [LARGE SCALE GENOMIC DNA]</scope>
    <source>
        <strain evidence="1 2">AD045</strain>
    </source>
</reference>
<evidence type="ECO:0000313" key="2">
    <source>
        <dbReference type="Proteomes" id="UP001194696"/>
    </source>
</evidence>
<protein>
    <recommendedName>
        <fullName evidence="3">Cytochrome P450</fullName>
    </recommendedName>
</protein>
<dbReference type="EMBL" id="JAAAIM010002014">
    <property type="protein sequence ID" value="KAG0274490.1"/>
    <property type="molecule type" value="Genomic_DNA"/>
</dbReference>
<proteinExistence type="predicted"/>